<dbReference type="GO" id="GO:0003677">
    <property type="term" value="F:DNA binding"/>
    <property type="evidence" value="ECO:0007669"/>
    <property type="project" value="UniProtKB-KW"/>
</dbReference>
<protein>
    <recommendedName>
        <fullName evidence="4">HTH marR-type domain-containing protein</fullName>
    </recommendedName>
</protein>
<evidence type="ECO:0000313" key="6">
    <source>
        <dbReference type="Proteomes" id="UP000013785"/>
    </source>
</evidence>
<dbReference type="Proteomes" id="UP000013785">
    <property type="component" value="Unassembled WGS sequence"/>
</dbReference>
<dbReference type="OrthoDB" id="2183639at2"/>
<evidence type="ECO:0000256" key="1">
    <source>
        <dbReference type="ARBA" id="ARBA00023015"/>
    </source>
</evidence>
<sequence length="146" mass="17135">MQANQLTNAKKFIQFSDAVREFYTYNKDGLAKIDLTVTQARTLHVLSDFEGMSQQDAKRFLAVSSSTLSEMITVLEKKEFVIRKINKENRRFTLIYLTEKGQKVMTELNRLFEEYCSKMTKKMTQDEVEIFEQLLNKLTLSNKIEK</sequence>
<evidence type="ECO:0000259" key="4">
    <source>
        <dbReference type="PROSITE" id="PS50995"/>
    </source>
</evidence>
<dbReference type="PATRIC" id="fig|1158610.3.peg.1522"/>
<dbReference type="EMBL" id="AJAT01000013">
    <property type="protein sequence ID" value="EOL44720.1"/>
    <property type="molecule type" value="Genomic_DNA"/>
</dbReference>
<feature type="domain" description="HTH marR-type" evidence="4">
    <location>
        <begin position="1"/>
        <end position="140"/>
    </location>
</feature>
<keyword evidence="3" id="KW-0804">Transcription</keyword>
<dbReference type="GO" id="GO:0003700">
    <property type="term" value="F:DNA-binding transcription factor activity"/>
    <property type="evidence" value="ECO:0007669"/>
    <property type="project" value="InterPro"/>
</dbReference>
<gene>
    <name evidence="5" type="ORF">UC3_01537</name>
</gene>
<organism evidence="5 6">
    <name type="scientific">Enterococcus phoeniculicola ATCC BAA-412</name>
    <dbReference type="NCBI Taxonomy" id="1158610"/>
    <lineage>
        <taxon>Bacteria</taxon>
        <taxon>Bacillati</taxon>
        <taxon>Bacillota</taxon>
        <taxon>Bacilli</taxon>
        <taxon>Lactobacillales</taxon>
        <taxon>Enterococcaceae</taxon>
        <taxon>Enterococcus</taxon>
    </lineage>
</organism>
<name>R3WSB5_9ENTE</name>
<dbReference type="InterPro" id="IPR036388">
    <property type="entry name" value="WH-like_DNA-bd_sf"/>
</dbReference>
<dbReference type="PROSITE" id="PS01117">
    <property type="entry name" value="HTH_MARR_1"/>
    <property type="match status" value="1"/>
</dbReference>
<dbReference type="PROSITE" id="PS50995">
    <property type="entry name" value="HTH_MARR_2"/>
    <property type="match status" value="1"/>
</dbReference>
<dbReference type="AlphaFoldDB" id="R3WSB5"/>
<dbReference type="InterPro" id="IPR000835">
    <property type="entry name" value="HTH_MarR-typ"/>
</dbReference>
<reference evidence="5 6" key="1">
    <citation type="submission" date="2013-02" db="EMBL/GenBank/DDBJ databases">
        <title>The Genome Sequence of Enterococcus phoeniculicola BAA-412.</title>
        <authorList>
            <consortium name="The Broad Institute Genome Sequencing Platform"/>
            <consortium name="The Broad Institute Genome Sequencing Center for Infectious Disease"/>
            <person name="Earl A.M."/>
            <person name="Gilmore M.S."/>
            <person name="Lebreton F."/>
            <person name="Walker B."/>
            <person name="Young S.K."/>
            <person name="Zeng Q."/>
            <person name="Gargeya S."/>
            <person name="Fitzgerald M."/>
            <person name="Haas B."/>
            <person name="Abouelleil A."/>
            <person name="Alvarado L."/>
            <person name="Arachchi H.M."/>
            <person name="Berlin A.M."/>
            <person name="Chapman S.B."/>
            <person name="Dewar J."/>
            <person name="Goldberg J."/>
            <person name="Griggs A."/>
            <person name="Gujja S."/>
            <person name="Hansen M."/>
            <person name="Howarth C."/>
            <person name="Imamovic A."/>
            <person name="Larimer J."/>
            <person name="McCowan C."/>
            <person name="Murphy C."/>
            <person name="Neiman D."/>
            <person name="Pearson M."/>
            <person name="Priest M."/>
            <person name="Roberts A."/>
            <person name="Saif S."/>
            <person name="Shea T."/>
            <person name="Sisk P."/>
            <person name="Sykes S."/>
            <person name="Wortman J."/>
            <person name="Nusbaum C."/>
            <person name="Birren B."/>
        </authorList>
    </citation>
    <scope>NUCLEOTIDE SEQUENCE [LARGE SCALE GENOMIC DNA]</scope>
    <source>
        <strain evidence="5 6">ATCC BAA-412</strain>
    </source>
</reference>
<dbReference type="InterPro" id="IPR023187">
    <property type="entry name" value="Tscrpt_reg_MarR-type_CS"/>
</dbReference>
<dbReference type="STRING" id="154621.RV11_GL002469"/>
<dbReference type="GO" id="GO:0006950">
    <property type="term" value="P:response to stress"/>
    <property type="evidence" value="ECO:0007669"/>
    <property type="project" value="TreeGrafter"/>
</dbReference>
<keyword evidence="6" id="KW-1185">Reference proteome</keyword>
<dbReference type="PANTHER" id="PTHR33164">
    <property type="entry name" value="TRANSCRIPTIONAL REGULATOR, MARR FAMILY"/>
    <property type="match status" value="1"/>
</dbReference>
<dbReference type="InterPro" id="IPR036390">
    <property type="entry name" value="WH_DNA-bd_sf"/>
</dbReference>
<dbReference type="SMART" id="SM00347">
    <property type="entry name" value="HTH_MARR"/>
    <property type="match status" value="1"/>
</dbReference>
<accession>R3WSB5</accession>
<proteinExistence type="predicted"/>
<dbReference type="PRINTS" id="PR00598">
    <property type="entry name" value="HTHMARR"/>
</dbReference>
<dbReference type="HOGENOM" id="CLU_083287_12_2_9"/>
<keyword evidence="1" id="KW-0805">Transcription regulation</keyword>
<keyword evidence="2" id="KW-0238">DNA-binding</keyword>
<dbReference type="Gene3D" id="1.10.10.10">
    <property type="entry name" value="Winged helix-like DNA-binding domain superfamily/Winged helix DNA-binding domain"/>
    <property type="match status" value="1"/>
</dbReference>
<evidence type="ECO:0000256" key="3">
    <source>
        <dbReference type="ARBA" id="ARBA00023163"/>
    </source>
</evidence>
<dbReference type="RefSeq" id="WP_010768200.1">
    <property type="nucleotide sequence ID" value="NZ_ASWE01000003.1"/>
</dbReference>
<dbReference type="PANTHER" id="PTHR33164:SF43">
    <property type="entry name" value="HTH-TYPE TRANSCRIPTIONAL REPRESSOR YETL"/>
    <property type="match status" value="1"/>
</dbReference>
<evidence type="ECO:0000313" key="5">
    <source>
        <dbReference type="EMBL" id="EOL44720.1"/>
    </source>
</evidence>
<dbReference type="eggNOG" id="COG1846">
    <property type="taxonomic scope" value="Bacteria"/>
</dbReference>
<dbReference type="Pfam" id="PF01047">
    <property type="entry name" value="MarR"/>
    <property type="match status" value="1"/>
</dbReference>
<dbReference type="InterPro" id="IPR039422">
    <property type="entry name" value="MarR/SlyA-like"/>
</dbReference>
<comment type="caution">
    <text evidence="5">The sequence shown here is derived from an EMBL/GenBank/DDBJ whole genome shotgun (WGS) entry which is preliminary data.</text>
</comment>
<dbReference type="SUPFAM" id="SSF46785">
    <property type="entry name" value="Winged helix' DNA-binding domain"/>
    <property type="match status" value="1"/>
</dbReference>
<evidence type="ECO:0000256" key="2">
    <source>
        <dbReference type="ARBA" id="ARBA00023125"/>
    </source>
</evidence>